<proteinExistence type="inferred from homology"/>
<dbReference type="SUPFAM" id="SSF54403">
    <property type="entry name" value="Cystatin/monellin"/>
    <property type="match status" value="1"/>
</dbReference>
<dbReference type="GO" id="GO:0005615">
    <property type="term" value="C:extracellular space"/>
    <property type="evidence" value="ECO:0007669"/>
    <property type="project" value="TreeGrafter"/>
</dbReference>
<dbReference type="GO" id="GO:0004869">
    <property type="term" value="F:cysteine-type endopeptidase inhibitor activity"/>
    <property type="evidence" value="ECO:0007669"/>
    <property type="project" value="UniProtKB-KW"/>
</dbReference>
<dbReference type="InterPro" id="IPR000010">
    <property type="entry name" value="Cystatin_dom"/>
</dbReference>
<dbReference type="PANTHER" id="PTHR46186">
    <property type="entry name" value="CYSTATIN"/>
    <property type="match status" value="1"/>
</dbReference>
<dbReference type="SMART" id="SM00043">
    <property type="entry name" value="CY"/>
    <property type="match status" value="1"/>
</dbReference>
<reference evidence="6" key="3">
    <citation type="submission" date="2025-09" db="UniProtKB">
        <authorList>
            <consortium name="Ensembl"/>
        </authorList>
    </citation>
    <scope>IDENTIFICATION</scope>
</reference>
<accession>A0A665TXI2</accession>
<dbReference type="InterPro" id="IPR046350">
    <property type="entry name" value="Cystatin_sf"/>
</dbReference>
<feature type="domain" description="Cystatin" evidence="5">
    <location>
        <begin position="19"/>
        <end position="95"/>
    </location>
</feature>
<dbReference type="Gene3D" id="3.10.450.10">
    <property type="match status" value="1"/>
</dbReference>
<dbReference type="GO" id="GO:0031982">
    <property type="term" value="C:vesicle"/>
    <property type="evidence" value="ECO:0007669"/>
    <property type="project" value="TreeGrafter"/>
</dbReference>
<dbReference type="GO" id="GO:0005737">
    <property type="term" value="C:cytoplasm"/>
    <property type="evidence" value="ECO:0007669"/>
    <property type="project" value="TreeGrafter"/>
</dbReference>
<dbReference type="CDD" id="cd00042">
    <property type="entry name" value="CY"/>
    <property type="match status" value="1"/>
</dbReference>
<evidence type="ECO:0000313" key="7">
    <source>
        <dbReference type="Proteomes" id="UP000472264"/>
    </source>
</evidence>
<evidence type="ECO:0000256" key="1">
    <source>
        <dbReference type="ARBA" id="ARBA00009403"/>
    </source>
</evidence>
<sequence>MLALCLLLYAASSADTGRMMTGQPHDVPVDSSAVLAAARFAVSEFNRDNAENRLVYEIVNITSAKIQVVAGINYILEVRLGSKVCKRNETSHTCELHSDSKAS</sequence>
<keyword evidence="3" id="KW-0789">Thiol protease inhibitor</keyword>
<keyword evidence="4" id="KW-0732">Signal</keyword>
<reference evidence="6" key="1">
    <citation type="submission" date="2021-04" db="EMBL/GenBank/DDBJ databases">
        <authorList>
            <consortium name="Wellcome Sanger Institute Data Sharing"/>
        </authorList>
    </citation>
    <scope>NUCLEOTIDE SEQUENCE [LARGE SCALE GENOMIC DNA]</scope>
</reference>
<protein>
    <submittedName>
        <fullName evidence="6">Cystatin-C-like</fullName>
    </submittedName>
</protein>
<dbReference type="AlphaFoldDB" id="A0A665TXI2"/>
<evidence type="ECO:0000259" key="5">
    <source>
        <dbReference type="SMART" id="SM00043"/>
    </source>
</evidence>
<organism evidence="6 7">
    <name type="scientific">Echeneis naucrates</name>
    <name type="common">Live sharksucker</name>
    <dbReference type="NCBI Taxonomy" id="173247"/>
    <lineage>
        <taxon>Eukaryota</taxon>
        <taxon>Metazoa</taxon>
        <taxon>Chordata</taxon>
        <taxon>Craniata</taxon>
        <taxon>Vertebrata</taxon>
        <taxon>Euteleostomi</taxon>
        <taxon>Actinopterygii</taxon>
        <taxon>Neopterygii</taxon>
        <taxon>Teleostei</taxon>
        <taxon>Neoteleostei</taxon>
        <taxon>Acanthomorphata</taxon>
        <taxon>Carangaria</taxon>
        <taxon>Carangiformes</taxon>
        <taxon>Echeneidae</taxon>
        <taxon>Echeneis</taxon>
    </lineage>
</organism>
<name>A0A665TXI2_ECHNA</name>
<evidence type="ECO:0000256" key="4">
    <source>
        <dbReference type="SAM" id="SignalP"/>
    </source>
</evidence>
<reference evidence="6" key="2">
    <citation type="submission" date="2025-08" db="UniProtKB">
        <authorList>
            <consortium name="Ensembl"/>
        </authorList>
    </citation>
    <scope>IDENTIFICATION</scope>
</reference>
<dbReference type="GeneID" id="115055786"/>
<keyword evidence="7" id="KW-1185">Reference proteome</keyword>
<evidence type="ECO:0000256" key="2">
    <source>
        <dbReference type="ARBA" id="ARBA00022690"/>
    </source>
</evidence>
<gene>
    <name evidence="6" type="primary">LOC115055786</name>
</gene>
<dbReference type="RefSeq" id="XP_029377668.1">
    <property type="nucleotide sequence ID" value="XM_029521808.1"/>
</dbReference>
<feature type="chain" id="PRO_5025350705" evidence="4">
    <location>
        <begin position="17"/>
        <end position="103"/>
    </location>
</feature>
<dbReference type="OrthoDB" id="1908104at2759"/>
<dbReference type="PANTHER" id="PTHR46186:SF2">
    <property type="entry name" value="CYSTATIN"/>
    <property type="match status" value="1"/>
</dbReference>
<comment type="similarity">
    <text evidence="1">Belongs to the cystatin family.</text>
</comment>
<evidence type="ECO:0000256" key="3">
    <source>
        <dbReference type="ARBA" id="ARBA00022704"/>
    </source>
</evidence>
<dbReference type="Proteomes" id="UP000472264">
    <property type="component" value="Chromosome 15"/>
</dbReference>
<feature type="signal peptide" evidence="4">
    <location>
        <begin position="1"/>
        <end position="16"/>
    </location>
</feature>
<keyword evidence="2" id="KW-0646">Protease inhibitor</keyword>
<dbReference type="Ensembl" id="ENSENLT00000012439.1">
    <property type="protein sequence ID" value="ENSENLP00000011932.1"/>
    <property type="gene ID" value="ENSENLG00000005725.1"/>
</dbReference>
<dbReference type="InParanoid" id="A0A665TXI2"/>
<evidence type="ECO:0000313" key="6">
    <source>
        <dbReference type="Ensembl" id="ENSENLP00000011932.1"/>
    </source>
</evidence>
<dbReference type="Pfam" id="PF00031">
    <property type="entry name" value="Cystatin"/>
    <property type="match status" value="1"/>
</dbReference>